<dbReference type="SUPFAM" id="SSF46785">
    <property type="entry name" value="Winged helix' DNA-binding domain"/>
    <property type="match status" value="1"/>
</dbReference>
<dbReference type="Gene3D" id="3.40.50.300">
    <property type="entry name" value="P-loop containing nucleotide triphosphate hydrolases"/>
    <property type="match status" value="1"/>
</dbReference>
<dbReference type="Gene3D" id="1.10.10.10">
    <property type="entry name" value="Winged helix-like DNA-binding domain superfamily/Winged helix DNA-binding domain"/>
    <property type="match status" value="1"/>
</dbReference>
<organism evidence="4 5">
    <name type="scientific">Streptomyces javensis</name>
    <dbReference type="NCBI Taxonomy" id="114698"/>
    <lineage>
        <taxon>Bacteria</taxon>
        <taxon>Bacillati</taxon>
        <taxon>Actinomycetota</taxon>
        <taxon>Actinomycetes</taxon>
        <taxon>Kitasatosporales</taxon>
        <taxon>Streptomycetaceae</taxon>
        <taxon>Streptomyces</taxon>
        <taxon>Streptomyces violaceusniger group</taxon>
    </lineage>
</organism>
<sequence>MPRKDREEREVIPWAHGIVSTPVFTSAFFYAGGVGLGAIEDLGHTVPLDMLGIGSIGGVVAAAIARFIRTSGPKRSKRARWYHTAFTGIWTSAAAAWLNWVASDTPWTLKSAAVISAATVTLAPFYGVDRFLRGEEIAEQWAKEEAALVKPLTDWEDLFTAAGAKGVKVVSKDKTHNGFELTLKLTETDYDGLQPLLKKLEMKAGVRPGALTLRPGEMADEAFLAVSTRNVLAELVELGPDDHPITINEPLTLGLLESGEPIELLLRQNSVFIAGKKGSGKSVMLHVLISLIVRCIDAVIWMVDMAGGNTAKRWVRPWVEGWKDKNGKVIDRPIIDWVAITEDEAVRIYNAAHDISDERARTMRGGKIVPKPERPAIIVITEEGSDLMAWSPAAVKPKTRGVKKGRKAAVDYLDVAQRGTGPNTGGGEIESQYDSVFGLKFPRRGEGQYVFPDWYHQVNLASLPGNGACYCKTPLMPSMEPPAKGRIAYINDDEDCDDIEQMSVARWEIRPDLDAEAVAIAKKWGYADRWSNLERIGWLLDVYGVSRPASTGTGQTATTNGGGTATAQAAPPAAPPAGTGGFQPPSNNTLPGQLGDLPSMQDYLKKYGGPSQPPTEGGPASPAQPGSPGGQPDDADVQAAVEKALAEAERIAIQAAANRERVEKAKDETSGRQHHRRAEVFQMVRDAGAEGLRIEQIRDRLAAQYRDEKPPSRQSISKWFAQDNNITQPGGSNTAYVWVDEDHPTPPTAEDDADTESDLGEDLDLFCHAVELVISRQYGSTSMLQRMLRVGFAKAVWLMDEMTARHIVGPRDGDKAREVLVGVDELETLLAQMKNQ</sequence>
<dbReference type="RefSeq" id="WP_198275958.1">
    <property type="nucleotide sequence ID" value="NZ_BAAAIF010000018.1"/>
</dbReference>
<dbReference type="InterPro" id="IPR036390">
    <property type="entry name" value="WH_DNA-bd_sf"/>
</dbReference>
<feature type="compositionally biased region" description="Low complexity" evidence="1">
    <location>
        <begin position="617"/>
        <end position="632"/>
    </location>
</feature>
<evidence type="ECO:0000313" key="4">
    <source>
        <dbReference type="EMBL" id="MBI0312736.1"/>
    </source>
</evidence>
<dbReference type="PANTHER" id="PTHR22683:SF41">
    <property type="entry name" value="DNA TRANSLOCASE FTSK"/>
    <property type="match status" value="1"/>
</dbReference>
<evidence type="ECO:0000313" key="5">
    <source>
        <dbReference type="Proteomes" id="UP000638849"/>
    </source>
</evidence>
<comment type="caution">
    <text evidence="4">The sequence shown here is derived from an EMBL/GenBank/DDBJ whole genome shotgun (WGS) entry which is preliminary data.</text>
</comment>
<evidence type="ECO:0000259" key="3">
    <source>
        <dbReference type="SMART" id="SM00843"/>
    </source>
</evidence>
<dbReference type="InterPro" id="IPR050206">
    <property type="entry name" value="FtsK/SpoIIIE/SftA"/>
</dbReference>
<dbReference type="InterPro" id="IPR018541">
    <property type="entry name" value="Ftsk_gamma"/>
</dbReference>
<gene>
    <name evidence="4" type="ORF">JBF12_06950</name>
</gene>
<dbReference type="SMART" id="SM00843">
    <property type="entry name" value="Ftsk_gamma"/>
    <property type="match status" value="1"/>
</dbReference>
<keyword evidence="2" id="KW-1133">Transmembrane helix</keyword>
<dbReference type="PANTHER" id="PTHR22683">
    <property type="entry name" value="SPORULATION PROTEIN RELATED"/>
    <property type="match status" value="1"/>
</dbReference>
<name>A0ABS0R784_9ACTN</name>
<proteinExistence type="predicted"/>
<keyword evidence="2" id="KW-0812">Transmembrane</keyword>
<reference evidence="4 5" key="1">
    <citation type="submission" date="2020-12" db="EMBL/GenBank/DDBJ databases">
        <authorList>
            <person name="Kusuma A.B."/>
            <person name="Nouioui I."/>
            <person name="Goodfellow M."/>
        </authorList>
    </citation>
    <scope>NUCLEOTIDE SEQUENCE [LARGE SCALE GENOMIC DNA]</scope>
    <source>
        <strain evidence="4 5">DSM 41764</strain>
    </source>
</reference>
<keyword evidence="2" id="KW-0472">Membrane</keyword>
<feature type="domain" description="FtsK gamma" evidence="3">
    <location>
        <begin position="760"/>
        <end position="824"/>
    </location>
</feature>
<keyword evidence="5" id="KW-1185">Reference proteome</keyword>
<feature type="region of interest" description="Disordered" evidence="1">
    <location>
        <begin position="552"/>
        <end position="637"/>
    </location>
</feature>
<dbReference type="Pfam" id="PF09397">
    <property type="entry name" value="FtsK_gamma"/>
    <property type="match status" value="1"/>
</dbReference>
<feature type="transmembrane region" description="Helical" evidence="2">
    <location>
        <begin position="81"/>
        <end position="101"/>
    </location>
</feature>
<protein>
    <recommendedName>
        <fullName evidence="3">FtsK gamma domain-containing protein</fullName>
    </recommendedName>
</protein>
<dbReference type="InterPro" id="IPR027417">
    <property type="entry name" value="P-loop_NTPase"/>
</dbReference>
<feature type="transmembrane region" description="Helical" evidence="2">
    <location>
        <begin position="12"/>
        <end position="31"/>
    </location>
</feature>
<evidence type="ECO:0000256" key="2">
    <source>
        <dbReference type="SAM" id="Phobius"/>
    </source>
</evidence>
<dbReference type="InterPro" id="IPR036388">
    <property type="entry name" value="WH-like_DNA-bd_sf"/>
</dbReference>
<dbReference type="EMBL" id="JAEEAQ010000040">
    <property type="protein sequence ID" value="MBI0312736.1"/>
    <property type="molecule type" value="Genomic_DNA"/>
</dbReference>
<evidence type="ECO:0000256" key="1">
    <source>
        <dbReference type="SAM" id="MobiDB-lite"/>
    </source>
</evidence>
<dbReference type="Proteomes" id="UP000638849">
    <property type="component" value="Unassembled WGS sequence"/>
</dbReference>
<feature type="compositionally biased region" description="Low complexity" evidence="1">
    <location>
        <begin position="552"/>
        <end position="571"/>
    </location>
</feature>
<feature type="transmembrane region" description="Helical" evidence="2">
    <location>
        <begin position="51"/>
        <end position="69"/>
    </location>
</feature>
<accession>A0ABS0R784</accession>